<feature type="compositionally biased region" description="Basic and acidic residues" evidence="8">
    <location>
        <begin position="220"/>
        <end position="240"/>
    </location>
</feature>
<proteinExistence type="predicted"/>
<dbReference type="Gene3D" id="1.20.5.3310">
    <property type="match status" value="1"/>
</dbReference>
<protein>
    <recommendedName>
        <fullName evidence="12">Sec-independent protein translocase protein TatA</fullName>
    </recommendedName>
</protein>
<evidence type="ECO:0000256" key="9">
    <source>
        <dbReference type="SAM" id="Phobius"/>
    </source>
</evidence>
<dbReference type="OrthoDB" id="1923722at2759"/>
<comment type="caution">
    <text evidence="10">The sequence shown here is derived from an EMBL/GenBank/DDBJ whole genome shotgun (WGS) entry which is preliminary data.</text>
</comment>
<name>A0A9C7Q333_9RHOD</name>
<dbReference type="EMBL" id="BQMJ01000071">
    <property type="protein sequence ID" value="GJQ15573.1"/>
    <property type="molecule type" value="Genomic_DNA"/>
</dbReference>
<dbReference type="Proteomes" id="UP001061958">
    <property type="component" value="Unassembled WGS sequence"/>
</dbReference>
<dbReference type="GO" id="GO:0016020">
    <property type="term" value="C:membrane"/>
    <property type="evidence" value="ECO:0007669"/>
    <property type="project" value="UniProtKB-SubCell"/>
</dbReference>
<evidence type="ECO:0000256" key="1">
    <source>
        <dbReference type="ARBA" id="ARBA00004167"/>
    </source>
</evidence>
<evidence type="ECO:0000256" key="8">
    <source>
        <dbReference type="SAM" id="MobiDB-lite"/>
    </source>
</evidence>
<feature type="compositionally biased region" description="Basic and acidic residues" evidence="8">
    <location>
        <begin position="114"/>
        <end position="131"/>
    </location>
</feature>
<comment type="subcellular location">
    <subcellularLocation>
        <location evidence="1">Membrane</location>
        <topology evidence="1">Single-pass membrane protein</topology>
    </subcellularLocation>
</comment>
<evidence type="ECO:0008006" key="12">
    <source>
        <dbReference type="Google" id="ProtNLM"/>
    </source>
</evidence>
<accession>A0A9C7Q333</accession>
<organism evidence="10 11">
    <name type="scientific">Galdieria partita</name>
    <dbReference type="NCBI Taxonomy" id="83374"/>
    <lineage>
        <taxon>Eukaryota</taxon>
        <taxon>Rhodophyta</taxon>
        <taxon>Bangiophyceae</taxon>
        <taxon>Galdieriales</taxon>
        <taxon>Galdieriaceae</taxon>
        <taxon>Galdieria</taxon>
    </lineage>
</organism>
<dbReference type="GO" id="GO:0015031">
    <property type="term" value="P:protein transport"/>
    <property type="evidence" value="ECO:0007669"/>
    <property type="project" value="UniProtKB-KW"/>
</dbReference>
<reference evidence="10" key="1">
    <citation type="journal article" date="2022" name="Proc. Natl. Acad. Sci. U.S.A.">
        <title>Life cycle and functional genomics of the unicellular red alga Galdieria for elucidating algal and plant evolution and industrial use.</title>
        <authorList>
            <person name="Hirooka S."/>
            <person name="Itabashi T."/>
            <person name="Ichinose T.M."/>
            <person name="Onuma R."/>
            <person name="Fujiwara T."/>
            <person name="Yamashita S."/>
            <person name="Jong L.W."/>
            <person name="Tomita R."/>
            <person name="Iwane A.H."/>
            <person name="Miyagishima S.Y."/>
        </authorList>
    </citation>
    <scope>NUCLEOTIDE SEQUENCE</scope>
    <source>
        <strain evidence="10">NBRC 102759</strain>
    </source>
</reference>
<keyword evidence="3 9" id="KW-0812">Transmembrane</keyword>
<evidence type="ECO:0000256" key="3">
    <source>
        <dbReference type="ARBA" id="ARBA00022692"/>
    </source>
</evidence>
<feature type="transmembrane region" description="Helical" evidence="9">
    <location>
        <begin position="54"/>
        <end position="74"/>
    </location>
</feature>
<gene>
    <name evidence="10" type="ORF">GpartN1_g7364.t1</name>
</gene>
<evidence type="ECO:0000256" key="5">
    <source>
        <dbReference type="ARBA" id="ARBA00022989"/>
    </source>
</evidence>
<evidence type="ECO:0000313" key="10">
    <source>
        <dbReference type="EMBL" id="GJQ15573.1"/>
    </source>
</evidence>
<feature type="region of interest" description="Disordered" evidence="8">
    <location>
        <begin position="110"/>
        <end position="157"/>
    </location>
</feature>
<dbReference type="PRINTS" id="PR01506">
    <property type="entry name" value="TATBPROTEIN"/>
</dbReference>
<keyword evidence="2" id="KW-0813">Transport</keyword>
<dbReference type="InterPro" id="IPR003369">
    <property type="entry name" value="TatA/B/E"/>
</dbReference>
<evidence type="ECO:0000256" key="4">
    <source>
        <dbReference type="ARBA" id="ARBA00022927"/>
    </source>
</evidence>
<feature type="compositionally biased region" description="Polar residues" evidence="8">
    <location>
        <begin position="132"/>
        <end position="148"/>
    </location>
</feature>
<evidence type="ECO:0000256" key="6">
    <source>
        <dbReference type="ARBA" id="ARBA00023010"/>
    </source>
</evidence>
<evidence type="ECO:0000256" key="7">
    <source>
        <dbReference type="ARBA" id="ARBA00023136"/>
    </source>
</evidence>
<keyword evidence="4" id="KW-0653">Protein transport</keyword>
<feature type="region of interest" description="Disordered" evidence="8">
    <location>
        <begin position="200"/>
        <end position="240"/>
    </location>
</feature>
<dbReference type="Pfam" id="PF02416">
    <property type="entry name" value="TatA_B_E"/>
    <property type="match status" value="1"/>
</dbReference>
<keyword evidence="6" id="KW-0811">Translocation</keyword>
<keyword evidence="5 9" id="KW-1133">Transmembrane helix</keyword>
<dbReference type="PANTHER" id="PTHR33162">
    <property type="entry name" value="SEC-INDEPENDENT PROTEIN TRANSLOCASE PROTEIN TATA, CHLOROPLASTIC"/>
    <property type="match status" value="1"/>
</dbReference>
<keyword evidence="7 9" id="KW-0472">Membrane</keyword>
<dbReference type="AlphaFoldDB" id="A0A9C7Q333"/>
<sequence length="240" mass="27182">MLGFVICSCSPIVSRRPFLGKSVKSLCGKRSCKKCYQTLKSYHPLVAVFDGGGGIFGVGTSELVVIGLVAWIVLGPKRLYALSKDLGRIFGELRQSAEEARNTLVAALESELEEPSRKETMKPKTGDDRQSVDTSLQDESQWEQSRPQQKLDGIASKQQVVDKDRKLFLEQMEQLKSSNPQPPEELPDILKKIPISKEEVREHSVHSSYENEEVDSELSSLDKKYQEWRNENIERKELKE</sequence>
<dbReference type="PANTHER" id="PTHR33162:SF1">
    <property type="entry name" value="SEC-INDEPENDENT PROTEIN TRANSLOCASE PROTEIN TATA, CHLOROPLASTIC"/>
    <property type="match status" value="1"/>
</dbReference>
<keyword evidence="11" id="KW-1185">Reference proteome</keyword>
<evidence type="ECO:0000256" key="2">
    <source>
        <dbReference type="ARBA" id="ARBA00022448"/>
    </source>
</evidence>
<evidence type="ECO:0000313" key="11">
    <source>
        <dbReference type="Proteomes" id="UP001061958"/>
    </source>
</evidence>
<reference evidence="10" key="2">
    <citation type="submission" date="2022-01" db="EMBL/GenBank/DDBJ databases">
        <authorList>
            <person name="Hirooka S."/>
            <person name="Miyagishima S.Y."/>
        </authorList>
    </citation>
    <scope>NUCLEOTIDE SEQUENCE</scope>
    <source>
        <strain evidence="10">NBRC 102759</strain>
    </source>
</reference>